<gene>
    <name evidence="1" type="ORF">AR1Y2_2887</name>
</gene>
<proteinExistence type="predicted"/>
<dbReference type="AlphaFoldDB" id="A0A4P8IH85"/>
<dbReference type="Proteomes" id="UP000298653">
    <property type="component" value="Chromosome"/>
</dbReference>
<evidence type="ECO:0000313" key="2">
    <source>
        <dbReference type="Proteomes" id="UP000298653"/>
    </source>
</evidence>
<dbReference type="EMBL" id="CP040058">
    <property type="protein sequence ID" value="QCP36341.1"/>
    <property type="molecule type" value="Genomic_DNA"/>
</dbReference>
<reference evidence="1 2" key="1">
    <citation type="submission" date="2019-05" db="EMBL/GenBank/DDBJ databases">
        <title>Complete genome sequencing of Anaerostipes rhamnosivorans.</title>
        <authorList>
            <person name="Bui T.P.N."/>
            <person name="de Vos W.M."/>
        </authorList>
    </citation>
    <scope>NUCLEOTIDE SEQUENCE [LARGE SCALE GENOMIC DNA]</scope>
    <source>
        <strain evidence="1 2">1y2</strain>
    </source>
</reference>
<evidence type="ECO:0008006" key="3">
    <source>
        <dbReference type="Google" id="ProtNLM"/>
    </source>
</evidence>
<organism evidence="1 2">
    <name type="scientific">Anaerostipes rhamnosivorans</name>
    <dbReference type="NCBI Taxonomy" id="1229621"/>
    <lineage>
        <taxon>Bacteria</taxon>
        <taxon>Bacillati</taxon>
        <taxon>Bacillota</taxon>
        <taxon>Clostridia</taxon>
        <taxon>Lachnospirales</taxon>
        <taxon>Lachnospiraceae</taxon>
        <taxon>Anaerostipes</taxon>
    </lineage>
</organism>
<dbReference type="KEGG" id="arf:AR1Y2_2887"/>
<accession>A0A4P8IH85</accession>
<dbReference type="RefSeq" id="WP_137329591.1">
    <property type="nucleotide sequence ID" value="NZ_CP040058.1"/>
</dbReference>
<keyword evidence="2" id="KW-1185">Reference proteome</keyword>
<protein>
    <recommendedName>
        <fullName evidence="3">Capsule polysaccharide biosynthesis protein</fullName>
    </recommendedName>
</protein>
<evidence type="ECO:0000313" key="1">
    <source>
        <dbReference type="EMBL" id="QCP36341.1"/>
    </source>
</evidence>
<name>A0A4P8IH85_9FIRM</name>
<sequence length="534" mass="63192">MKNKKILLIAKETYSWPMILLAEKLKENNDVGLFFICPSECTFNEFELGYSSTYYYAKKNLPDVKQYDVRGISLEFVKNAKTPPVDYDYISMLEKEYTHYKNINLQCMSAQELSRSFHFRSIYGHATHDQRFYWVELNYKQIINVINDFQPDMVLDLNNEMIQRTILSEVCYKKNIPHINVEESKIEDNYHYSFSNTAELDEYFLEDYKRSMNLTESDLAQEYNYIKDFQKRVNIMAERLMDTPNAQYTADSWRKIFRWFLSAAHYEYQKDIKSHNGKLCRANPVFFGEMKKQLSYYTKVELKRKYLFGKNKYFEDPVPGEPYVYVPLHLIPESTTFVQAPLYVNELNNIEMLSKSIPAGWRIYVKEHQTMLGERSFEFYKKVKKIPNVRLVRFNYYQDPKPWITNAKGVFTVTGTGAYEAALLGKRSVIFGEMACQVIDGIEKVNSFRDLSEAIRKFDEPLDNIHSCAAYIHTAQKYGIPLKINYLMMHGKEILRNNLQVDDEYNSQLNQLIDFYEKGYNLYLNREKLKHEGA</sequence>
<dbReference type="OrthoDB" id="5448633at2"/>